<feature type="domain" description="Tyrosine specific protein phosphatases" evidence="1">
    <location>
        <begin position="75"/>
        <end position="134"/>
    </location>
</feature>
<gene>
    <name evidence="2" type="ORF">ASILVAE211_11345</name>
</gene>
<comment type="caution">
    <text evidence="2">The sequence shown here is derived from an EMBL/GenBank/DDBJ whole genome shotgun (WGS) entry which is preliminary data.</text>
</comment>
<organism evidence="2 3">
    <name type="scientific">Acidisoma silvae</name>
    <dbReference type="NCBI Taxonomy" id="2802396"/>
    <lineage>
        <taxon>Bacteria</taxon>
        <taxon>Pseudomonadati</taxon>
        <taxon>Pseudomonadota</taxon>
        <taxon>Alphaproteobacteria</taxon>
        <taxon>Acetobacterales</taxon>
        <taxon>Acidocellaceae</taxon>
        <taxon>Acidisoma</taxon>
    </lineage>
</organism>
<dbReference type="Proteomes" id="UP000708298">
    <property type="component" value="Unassembled WGS sequence"/>
</dbReference>
<dbReference type="AlphaFoldDB" id="A0A963YSS8"/>
<reference evidence="2" key="2">
    <citation type="submission" date="2021-01" db="EMBL/GenBank/DDBJ databases">
        <authorList>
            <person name="Mieszkin S."/>
            <person name="Pouder E."/>
            <person name="Alain K."/>
        </authorList>
    </citation>
    <scope>NUCLEOTIDE SEQUENCE</scope>
    <source>
        <strain evidence="2">HW T2.11</strain>
    </source>
</reference>
<dbReference type="Gene3D" id="3.90.190.10">
    <property type="entry name" value="Protein tyrosine phosphatase superfamily"/>
    <property type="match status" value="1"/>
</dbReference>
<evidence type="ECO:0000313" key="2">
    <source>
        <dbReference type="EMBL" id="MCB8875780.1"/>
    </source>
</evidence>
<evidence type="ECO:0000313" key="3">
    <source>
        <dbReference type="Proteomes" id="UP000708298"/>
    </source>
</evidence>
<proteinExistence type="predicted"/>
<reference evidence="2" key="1">
    <citation type="journal article" date="2021" name="Microorganisms">
        <title>Acidisoma silvae sp. nov. and Acidisomacellulosilytica sp. nov., Two Acidophilic Bacteria Isolated from Decaying Wood, Hydrolyzing Cellulose and Producing Poly-3-hydroxybutyrate.</title>
        <authorList>
            <person name="Mieszkin S."/>
            <person name="Pouder E."/>
            <person name="Uroz S."/>
            <person name="Simon-Colin C."/>
            <person name="Alain K."/>
        </authorList>
    </citation>
    <scope>NUCLEOTIDE SEQUENCE</scope>
    <source>
        <strain evidence="2">HW T2.11</strain>
    </source>
</reference>
<name>A0A963YSS8_9PROT</name>
<dbReference type="EMBL" id="JAESVB010000004">
    <property type="protein sequence ID" value="MCB8875780.1"/>
    <property type="molecule type" value="Genomic_DNA"/>
</dbReference>
<dbReference type="InterPro" id="IPR000387">
    <property type="entry name" value="Tyr_Pase_dom"/>
</dbReference>
<sequence length="194" mass="20766">MMIDALGFSIAVCGIEELGDHAALGATHVLSILDPDHPVPEAFGQYGEHARLELRFHDIIDPQPGMVLPSEADIAAILAFGRSVQASGPAARLLVHCHAGISRSTAALALIIAQARPDSSAESVLGQVHGIREKTWPNLRMIELGDGALGRDGRLTEAVFDLYRRQIDKRPHIADFMEKGGRGREVAGAGRKLA</sequence>
<evidence type="ECO:0000259" key="1">
    <source>
        <dbReference type="PROSITE" id="PS50056"/>
    </source>
</evidence>
<dbReference type="PROSITE" id="PS00383">
    <property type="entry name" value="TYR_PHOSPHATASE_1"/>
    <property type="match status" value="1"/>
</dbReference>
<dbReference type="PROSITE" id="PS50056">
    <property type="entry name" value="TYR_PHOSPHATASE_2"/>
    <property type="match status" value="1"/>
</dbReference>
<protein>
    <submittedName>
        <fullName evidence="2">Protein-tyrosine-phosphatase</fullName>
    </submittedName>
</protein>
<dbReference type="InterPro" id="IPR016130">
    <property type="entry name" value="Tyr_Pase_AS"/>
</dbReference>
<dbReference type="SUPFAM" id="SSF52799">
    <property type="entry name" value="(Phosphotyrosine protein) phosphatases II"/>
    <property type="match status" value="1"/>
</dbReference>
<dbReference type="InterPro" id="IPR029021">
    <property type="entry name" value="Prot-tyrosine_phosphatase-like"/>
</dbReference>
<keyword evidence="3" id="KW-1185">Reference proteome</keyword>
<accession>A0A963YSS8</accession>